<dbReference type="RefSeq" id="WP_069004578.1">
    <property type="nucleotide sequence ID" value="NZ_LVJW01000003.1"/>
</dbReference>
<keyword evidence="3 5" id="KW-1005">Bacterial flagellum biogenesis</keyword>
<dbReference type="InterPro" id="IPR005648">
    <property type="entry name" value="FlgD"/>
</dbReference>
<keyword evidence="9" id="KW-1185">Reference proteome</keyword>
<comment type="caution">
    <text evidence="8">The sequence shown here is derived from an EMBL/GenBank/DDBJ whole genome shotgun (WGS) entry which is preliminary data.</text>
</comment>
<evidence type="ECO:0000313" key="9">
    <source>
        <dbReference type="Proteomes" id="UP000094849"/>
    </source>
</evidence>
<dbReference type="EMBL" id="LVJZ01000003">
    <property type="protein sequence ID" value="ODB96843.1"/>
    <property type="molecule type" value="Genomic_DNA"/>
</dbReference>
<dbReference type="Gene3D" id="2.30.30.910">
    <property type="match status" value="1"/>
</dbReference>
<comment type="similarity">
    <text evidence="1 5">Belongs to the FlgD family.</text>
</comment>
<dbReference type="Proteomes" id="UP000094849">
    <property type="component" value="Unassembled WGS sequence"/>
</dbReference>
<feature type="domain" description="FlgD Tudor-like" evidence="7">
    <location>
        <begin position="88"/>
        <end position="222"/>
    </location>
</feature>
<evidence type="ECO:0000256" key="1">
    <source>
        <dbReference type="ARBA" id="ARBA00010577"/>
    </source>
</evidence>
<proteinExistence type="inferred from homology"/>
<protein>
    <recommendedName>
        <fullName evidence="2 5">Basal-body rod modification protein FlgD</fullName>
    </recommendedName>
</protein>
<dbReference type="Pfam" id="PF03963">
    <property type="entry name" value="FlgD"/>
    <property type="match status" value="1"/>
</dbReference>
<dbReference type="OrthoDB" id="9785233at2"/>
<dbReference type="STRING" id="1818881.A3196_08780"/>
<dbReference type="Pfam" id="PF13860">
    <property type="entry name" value="FlgD_ig"/>
    <property type="match status" value="1"/>
</dbReference>
<evidence type="ECO:0000256" key="2">
    <source>
        <dbReference type="ARBA" id="ARBA00016013"/>
    </source>
</evidence>
<dbReference type="Pfam" id="PF13861">
    <property type="entry name" value="FLgD_tudor"/>
    <property type="match status" value="1"/>
</dbReference>
<dbReference type="InterPro" id="IPR025965">
    <property type="entry name" value="FlgD/Vpr_Ig-like"/>
</dbReference>
<accession>A0A1E2UQ09</accession>
<comment type="function">
    <text evidence="4 5">Required for flagellar hook formation. May act as a scaffolding protein.</text>
</comment>
<dbReference type="GO" id="GO:0044781">
    <property type="term" value="P:bacterial-type flagellum organization"/>
    <property type="evidence" value="ECO:0007669"/>
    <property type="project" value="UniProtKB-UniRule"/>
</dbReference>
<gene>
    <name evidence="8" type="ORF">A3196_08780</name>
</gene>
<name>A0A1E2UQ09_9GAMM</name>
<evidence type="ECO:0000259" key="6">
    <source>
        <dbReference type="Pfam" id="PF13860"/>
    </source>
</evidence>
<evidence type="ECO:0000313" key="8">
    <source>
        <dbReference type="EMBL" id="ODB96843.1"/>
    </source>
</evidence>
<dbReference type="InterPro" id="IPR025963">
    <property type="entry name" value="FLgD_Tudor"/>
</dbReference>
<feature type="domain" description="FlgD/Vpr Ig-like" evidence="6">
    <location>
        <begin position="112"/>
        <end position="180"/>
    </location>
</feature>
<evidence type="ECO:0000259" key="7">
    <source>
        <dbReference type="Pfam" id="PF13861"/>
    </source>
</evidence>
<evidence type="ECO:0000256" key="3">
    <source>
        <dbReference type="ARBA" id="ARBA00022795"/>
    </source>
</evidence>
<dbReference type="Gene3D" id="2.60.40.4070">
    <property type="match status" value="1"/>
</dbReference>
<organism evidence="8 9">
    <name type="scientific">Candidatus Thiodiazotropha endoloripes</name>
    <dbReference type="NCBI Taxonomy" id="1818881"/>
    <lineage>
        <taxon>Bacteria</taxon>
        <taxon>Pseudomonadati</taxon>
        <taxon>Pseudomonadota</taxon>
        <taxon>Gammaproteobacteria</taxon>
        <taxon>Chromatiales</taxon>
        <taxon>Sedimenticolaceae</taxon>
        <taxon>Candidatus Thiodiazotropha</taxon>
    </lineage>
</organism>
<sequence>MTTGIVSAYNQYEDIGLVREPETNQSEQGQLGLEDFMNLLVTELTHQDPFKPMENSEMATQVSQFATVSGIGDLNDSFNDLRGALTSNQALQAASLVGRDVLVESNVGVLNEGETVQGSLVLPASASNITLRVTNSAGELVRELPLGTHEAGNLSFSWDGYDDAGHYAGDGYYQISATASVDDAEMAPTVLVSAQVESVNLGGSGGIQLNLDGLGQVSMNDVVQIQ</sequence>
<evidence type="ECO:0000256" key="4">
    <source>
        <dbReference type="ARBA" id="ARBA00024746"/>
    </source>
</evidence>
<dbReference type="AlphaFoldDB" id="A0A1E2UQ09"/>
<evidence type="ECO:0000256" key="5">
    <source>
        <dbReference type="RuleBase" id="RU362076"/>
    </source>
</evidence>
<reference evidence="8 9" key="1">
    <citation type="submission" date="2016-03" db="EMBL/GenBank/DDBJ databases">
        <title>Chemosynthetic sulphur-oxidizing symbionts of marine invertebrate animals are capable of nitrogen fixation.</title>
        <authorList>
            <person name="Petersen J.M."/>
            <person name="Kemper A."/>
            <person name="Gruber-Vodicka H."/>
            <person name="Cardini U."/>
            <person name="Geest Mvander."/>
            <person name="Kleiner M."/>
            <person name="Bulgheresi S."/>
            <person name="Fussmann M."/>
            <person name="Herbold C."/>
            <person name="Seah B.K.B."/>
            <person name="Antony C.Paul."/>
            <person name="Liu D."/>
            <person name="Belitz A."/>
            <person name="Weber M."/>
        </authorList>
    </citation>
    <scope>NUCLEOTIDE SEQUENCE [LARGE SCALE GENOMIC DNA]</scope>
    <source>
        <strain evidence="8">G_D</strain>
    </source>
</reference>